<dbReference type="Proteomes" id="UP001595766">
    <property type="component" value="Unassembled WGS sequence"/>
</dbReference>
<gene>
    <name evidence="1" type="ORF">ACFOUP_11075</name>
</gene>
<dbReference type="EMBL" id="JBHSAV010000051">
    <property type="protein sequence ID" value="MFC3976917.1"/>
    <property type="molecule type" value="Genomic_DNA"/>
</dbReference>
<name>A0ABV8EKS2_9BACT</name>
<keyword evidence="2" id="KW-1185">Reference proteome</keyword>
<evidence type="ECO:0000313" key="1">
    <source>
        <dbReference type="EMBL" id="MFC3976917.1"/>
    </source>
</evidence>
<reference evidence="2" key="1">
    <citation type="journal article" date="2019" name="Int. J. Syst. Evol. Microbiol.">
        <title>The Global Catalogue of Microorganisms (GCM) 10K type strain sequencing project: providing services to taxonomists for standard genome sequencing and annotation.</title>
        <authorList>
            <consortium name="The Broad Institute Genomics Platform"/>
            <consortium name="The Broad Institute Genome Sequencing Center for Infectious Disease"/>
            <person name="Wu L."/>
            <person name="Ma J."/>
        </authorList>
    </citation>
    <scope>NUCLEOTIDE SEQUENCE [LARGE SCALE GENOMIC DNA]</scope>
    <source>
        <strain evidence="2">CECT 8551</strain>
    </source>
</reference>
<organism evidence="1 2">
    <name type="scientific">Belliella kenyensis</name>
    <dbReference type="NCBI Taxonomy" id="1472724"/>
    <lineage>
        <taxon>Bacteria</taxon>
        <taxon>Pseudomonadati</taxon>
        <taxon>Bacteroidota</taxon>
        <taxon>Cytophagia</taxon>
        <taxon>Cytophagales</taxon>
        <taxon>Cyclobacteriaceae</taxon>
        <taxon>Belliella</taxon>
    </lineage>
</organism>
<evidence type="ECO:0008006" key="3">
    <source>
        <dbReference type="Google" id="ProtNLM"/>
    </source>
</evidence>
<sequence length="168" mass="18189">MKNRYRYYSLFLSLVTITFFGCKKGEEPVPQKTPEQLATEAIAGTSSTTWVIAGGGQVTRNNLSVTNTFQNFEISFSANQSSRTYNTTSGGDLFDNSGNWNFVANDLNKITLAGTKPASGPEISFTRTGNDLILNFSIEPPASGSGEKIPIPSAAIAGSYRFTLKRKP</sequence>
<dbReference type="RefSeq" id="WP_241297434.1">
    <property type="nucleotide sequence ID" value="NZ_JAKZGR010000021.1"/>
</dbReference>
<accession>A0ABV8EKS2</accession>
<proteinExistence type="predicted"/>
<dbReference type="PROSITE" id="PS51257">
    <property type="entry name" value="PROKAR_LIPOPROTEIN"/>
    <property type="match status" value="1"/>
</dbReference>
<comment type="caution">
    <text evidence="1">The sequence shown here is derived from an EMBL/GenBank/DDBJ whole genome shotgun (WGS) entry which is preliminary data.</text>
</comment>
<evidence type="ECO:0000313" key="2">
    <source>
        <dbReference type="Proteomes" id="UP001595766"/>
    </source>
</evidence>
<protein>
    <recommendedName>
        <fullName evidence="3">Lipocalin-like domain-containing protein</fullName>
    </recommendedName>
</protein>